<dbReference type="EMBL" id="BMGT01000004">
    <property type="protein sequence ID" value="GGG87227.1"/>
    <property type="molecule type" value="Genomic_DNA"/>
</dbReference>
<dbReference type="RefSeq" id="WP_188555447.1">
    <property type="nucleotide sequence ID" value="NZ_BMGT01000004.1"/>
</dbReference>
<reference evidence="2" key="2">
    <citation type="submission" date="2020-09" db="EMBL/GenBank/DDBJ databases">
        <authorList>
            <person name="Sun Q."/>
            <person name="Zhou Y."/>
        </authorList>
    </citation>
    <scope>NUCLEOTIDE SEQUENCE</scope>
    <source>
        <strain evidence="2">CGMCC 1.12997</strain>
    </source>
</reference>
<evidence type="ECO:0000313" key="3">
    <source>
        <dbReference type="Proteomes" id="UP000647241"/>
    </source>
</evidence>
<evidence type="ECO:0000313" key="2">
    <source>
        <dbReference type="EMBL" id="GGG87227.1"/>
    </source>
</evidence>
<sequence length="283" mass="30990">MIHDTDPNLSPILAPVSLDPNDLGESKPRRFARARKILWAGGIFFVLYLAFPHEAQAQFGDIFSAIFSTIQSDMGASLKAINQMTQELQQLHQEIVWPLGMLNSARGFVSNSITTYRSYMTQIFTLSSPSATLPNPQQLETILHSRTSTQIPALQSSYITNYGTIPLSTQASSQDRLMMDMDDALAQQNLKTTLIADQGQDVILATANQMENQVAVSTPGSNPFLTAQAQVANLRCQAYMQKMLAAELRQEAGRIAHDNVLTKRRAASTASLSQSVSGSLTQP</sequence>
<keyword evidence="1" id="KW-0812">Transmembrane</keyword>
<name>A0A917MBH2_9BACT</name>
<evidence type="ECO:0000256" key="1">
    <source>
        <dbReference type="SAM" id="Phobius"/>
    </source>
</evidence>
<proteinExistence type="predicted"/>
<keyword evidence="3" id="KW-1185">Reference proteome</keyword>
<protein>
    <submittedName>
        <fullName evidence="2">Uncharacterized protein</fullName>
    </submittedName>
</protein>
<keyword evidence="1" id="KW-1133">Transmembrane helix</keyword>
<reference evidence="2" key="1">
    <citation type="journal article" date="2014" name="Int. J. Syst. Evol. Microbiol.">
        <title>Complete genome sequence of Corynebacterium casei LMG S-19264T (=DSM 44701T), isolated from a smear-ripened cheese.</title>
        <authorList>
            <consortium name="US DOE Joint Genome Institute (JGI-PGF)"/>
            <person name="Walter F."/>
            <person name="Albersmeier A."/>
            <person name="Kalinowski J."/>
            <person name="Ruckert C."/>
        </authorList>
    </citation>
    <scope>NUCLEOTIDE SEQUENCE</scope>
    <source>
        <strain evidence="2">CGMCC 1.12997</strain>
    </source>
</reference>
<organism evidence="2 3">
    <name type="scientific">Edaphobacter dinghuensis</name>
    <dbReference type="NCBI Taxonomy" id="1560005"/>
    <lineage>
        <taxon>Bacteria</taxon>
        <taxon>Pseudomonadati</taxon>
        <taxon>Acidobacteriota</taxon>
        <taxon>Terriglobia</taxon>
        <taxon>Terriglobales</taxon>
        <taxon>Acidobacteriaceae</taxon>
        <taxon>Edaphobacter</taxon>
    </lineage>
</organism>
<feature type="transmembrane region" description="Helical" evidence="1">
    <location>
        <begin position="37"/>
        <end position="53"/>
    </location>
</feature>
<dbReference type="AlphaFoldDB" id="A0A917MBH2"/>
<comment type="caution">
    <text evidence="2">The sequence shown here is derived from an EMBL/GenBank/DDBJ whole genome shotgun (WGS) entry which is preliminary data.</text>
</comment>
<keyword evidence="1" id="KW-0472">Membrane</keyword>
<accession>A0A917MBH2</accession>
<gene>
    <name evidence="2" type="ORF">GCM10011585_34080</name>
</gene>
<dbReference type="Proteomes" id="UP000647241">
    <property type="component" value="Unassembled WGS sequence"/>
</dbReference>